<evidence type="ECO:0000313" key="1">
    <source>
        <dbReference type="EMBL" id="MBX42068.1"/>
    </source>
</evidence>
<protein>
    <submittedName>
        <fullName evidence="1">Uncharacterized protein</fullName>
    </submittedName>
</protein>
<accession>A0A2P2NHW0</accession>
<name>A0A2P2NHW0_RHIMU</name>
<dbReference type="EMBL" id="GGEC01061584">
    <property type="protein sequence ID" value="MBX42068.1"/>
    <property type="molecule type" value="Transcribed_RNA"/>
</dbReference>
<proteinExistence type="predicted"/>
<dbReference type="AlphaFoldDB" id="A0A2P2NHW0"/>
<organism evidence="1">
    <name type="scientific">Rhizophora mucronata</name>
    <name type="common">Asiatic mangrove</name>
    <dbReference type="NCBI Taxonomy" id="61149"/>
    <lineage>
        <taxon>Eukaryota</taxon>
        <taxon>Viridiplantae</taxon>
        <taxon>Streptophyta</taxon>
        <taxon>Embryophyta</taxon>
        <taxon>Tracheophyta</taxon>
        <taxon>Spermatophyta</taxon>
        <taxon>Magnoliopsida</taxon>
        <taxon>eudicotyledons</taxon>
        <taxon>Gunneridae</taxon>
        <taxon>Pentapetalae</taxon>
        <taxon>rosids</taxon>
        <taxon>fabids</taxon>
        <taxon>Malpighiales</taxon>
        <taxon>Rhizophoraceae</taxon>
        <taxon>Rhizophora</taxon>
    </lineage>
</organism>
<reference evidence="1" key="1">
    <citation type="submission" date="2018-02" db="EMBL/GenBank/DDBJ databases">
        <title>Rhizophora mucronata_Transcriptome.</title>
        <authorList>
            <person name="Meera S.P."/>
            <person name="Sreeshan A."/>
            <person name="Augustine A."/>
        </authorList>
    </citation>
    <scope>NUCLEOTIDE SEQUENCE</scope>
    <source>
        <tissue evidence="1">Leaf</tissue>
    </source>
</reference>
<sequence>MRVNMLILNHIILGKTTIHYYKINENYLF</sequence>